<sequence>MADYIWKKDSSGKVDERVMRFLAGQDVLLDRELLPFDIRASRAHARGLARIGVLEEGQAEAMAAALDELQGAFAAGEFVLDERFEDGHSAIESWLTERLGEVGGRIHAGRSRNDQVAVAIRLYLRDRLEQLKRESCAIAGVALERAASEAMLPLPGHTHLQQAMPSSLGLWWAGHAEAFIDNAELAARIAEWIDASPLGTASGFGVNLPLDRDGVAAELGFARLVVNPQYAQNSRGKVELRAIDALSAATGDLRRLAWDLSLYASEEFGFLQIGSAYCTGSSIMPNKHNPDTVELLRSLHSTIVGARAELDSVLSLPSGYQRDLQDTKPPMIRAFERGLAGLALVPGLLESVTWNETRMREAIAPALHATDRANELVGQGRPFREAYRQAAAEIEDLAGRTPEASLQARVSPGGNANLLLERLRERLQALKAD</sequence>
<evidence type="ECO:0000256" key="4">
    <source>
        <dbReference type="ARBA" id="ARBA00012338"/>
    </source>
</evidence>
<dbReference type="InterPro" id="IPR022761">
    <property type="entry name" value="Fumarate_lyase_N"/>
</dbReference>
<dbReference type="GO" id="GO:0004056">
    <property type="term" value="F:argininosuccinate lyase activity"/>
    <property type="evidence" value="ECO:0007669"/>
    <property type="project" value="UniProtKB-UniRule"/>
</dbReference>
<reference evidence="8 9" key="1">
    <citation type="submission" date="2018-08" db="EMBL/GenBank/DDBJ databases">
        <title>Wenzhouxiangella salilacus sp. nov., a novel bacterium isolated from a saline lake in Xinjiang Province, China.</title>
        <authorList>
            <person name="Han S."/>
        </authorList>
    </citation>
    <scope>NUCLEOTIDE SEQUENCE [LARGE SCALE GENOMIC DNA]</scope>
    <source>
        <strain evidence="8 9">XDB06</strain>
    </source>
</reference>
<evidence type="ECO:0000313" key="9">
    <source>
        <dbReference type="Proteomes" id="UP000260351"/>
    </source>
</evidence>
<comment type="similarity">
    <text evidence="3">In the N-terminal section; belongs to the lyase 1 family. Argininosuccinate lyase subfamily.</text>
</comment>
<dbReference type="GO" id="GO:0042450">
    <property type="term" value="P:L-arginine biosynthetic process via ornithine"/>
    <property type="evidence" value="ECO:0007669"/>
    <property type="project" value="UniProtKB-UniRule"/>
</dbReference>
<dbReference type="UniPathway" id="UPA00068">
    <property type="reaction ID" value="UER00114"/>
</dbReference>
<dbReference type="Gene3D" id="1.20.200.10">
    <property type="entry name" value="Fumarase/aspartase (Central domain)"/>
    <property type="match status" value="1"/>
</dbReference>
<dbReference type="PRINTS" id="PR00145">
    <property type="entry name" value="ARGSUCLYASE"/>
</dbReference>
<keyword evidence="9" id="KW-1185">Reference proteome</keyword>
<organism evidence="8 9">
    <name type="scientific">Wenzhouxiangella sediminis</name>
    <dbReference type="NCBI Taxonomy" id="1792836"/>
    <lineage>
        <taxon>Bacteria</taxon>
        <taxon>Pseudomonadati</taxon>
        <taxon>Pseudomonadota</taxon>
        <taxon>Gammaproteobacteria</taxon>
        <taxon>Chromatiales</taxon>
        <taxon>Wenzhouxiangellaceae</taxon>
        <taxon>Wenzhouxiangella</taxon>
    </lineage>
</organism>
<dbReference type="InterPro" id="IPR009049">
    <property type="entry name" value="Argininosuccinate_lyase"/>
</dbReference>
<dbReference type="EMBL" id="QUZK01000041">
    <property type="protein sequence ID" value="RFF29892.1"/>
    <property type="molecule type" value="Genomic_DNA"/>
</dbReference>
<dbReference type="EC" id="4.3.2.1" evidence="4 6"/>
<dbReference type="PANTHER" id="PTHR43814:SF1">
    <property type="entry name" value="ARGININOSUCCINATE LYASE"/>
    <property type="match status" value="1"/>
</dbReference>
<feature type="domain" description="Fumarate lyase N-terminal" evidence="7">
    <location>
        <begin position="25"/>
        <end position="305"/>
    </location>
</feature>
<dbReference type="AlphaFoldDB" id="A0A3E1K785"/>
<comment type="catalytic activity">
    <reaction evidence="1 6">
        <text>2-(N(omega)-L-arginino)succinate = fumarate + L-arginine</text>
        <dbReference type="Rhea" id="RHEA:24020"/>
        <dbReference type="ChEBI" id="CHEBI:29806"/>
        <dbReference type="ChEBI" id="CHEBI:32682"/>
        <dbReference type="ChEBI" id="CHEBI:57472"/>
        <dbReference type="EC" id="4.3.2.1"/>
    </reaction>
</comment>
<dbReference type="PANTHER" id="PTHR43814">
    <property type="entry name" value="ARGININOSUCCINATE LYASE"/>
    <property type="match status" value="1"/>
</dbReference>
<dbReference type="HAMAP" id="MF_00006">
    <property type="entry name" value="Arg_succ_lyase"/>
    <property type="match status" value="1"/>
</dbReference>
<dbReference type="OrthoDB" id="9769623at2"/>
<comment type="caution">
    <text evidence="8">The sequence shown here is derived from an EMBL/GenBank/DDBJ whole genome shotgun (WGS) entry which is preliminary data.</text>
</comment>
<comment type="similarity">
    <text evidence="6">Belongs to the lyase 1 family. Argininosuccinate lyase subfamily.</text>
</comment>
<dbReference type="Gene3D" id="1.10.40.30">
    <property type="entry name" value="Fumarase/aspartase (C-terminal domain)"/>
    <property type="match status" value="1"/>
</dbReference>
<evidence type="ECO:0000256" key="2">
    <source>
        <dbReference type="ARBA" id="ARBA00004941"/>
    </source>
</evidence>
<name>A0A3E1K785_9GAMM</name>
<dbReference type="Gene3D" id="1.10.275.10">
    <property type="entry name" value="Fumarase/aspartase (N-terminal domain)"/>
    <property type="match status" value="1"/>
</dbReference>
<dbReference type="SUPFAM" id="SSF48557">
    <property type="entry name" value="L-aspartase-like"/>
    <property type="match status" value="1"/>
</dbReference>
<evidence type="ECO:0000256" key="6">
    <source>
        <dbReference type="HAMAP-Rule" id="MF_00006"/>
    </source>
</evidence>
<evidence type="ECO:0000259" key="7">
    <source>
        <dbReference type="Pfam" id="PF00206"/>
    </source>
</evidence>
<evidence type="ECO:0000256" key="5">
    <source>
        <dbReference type="ARBA" id="ARBA00022571"/>
    </source>
</evidence>
<keyword evidence="6 8" id="KW-0456">Lyase</keyword>
<evidence type="ECO:0000313" key="8">
    <source>
        <dbReference type="EMBL" id="RFF29892.1"/>
    </source>
</evidence>
<comment type="subcellular location">
    <subcellularLocation>
        <location evidence="6">Cytoplasm</location>
    </subcellularLocation>
</comment>
<accession>A0A3E1K785</accession>
<comment type="pathway">
    <text evidence="2 6">Amino-acid biosynthesis; L-arginine biosynthesis; L-arginine from L-ornithine and carbamoyl phosphate: step 3/3.</text>
</comment>
<gene>
    <name evidence="6 8" type="primary">argH</name>
    <name evidence="8" type="ORF">DZC52_10635</name>
</gene>
<keyword evidence="6" id="KW-0028">Amino-acid biosynthesis</keyword>
<dbReference type="CDD" id="cd01359">
    <property type="entry name" value="Argininosuccinate_lyase"/>
    <property type="match status" value="1"/>
</dbReference>
<dbReference type="GO" id="GO:0005829">
    <property type="term" value="C:cytosol"/>
    <property type="evidence" value="ECO:0007669"/>
    <property type="project" value="TreeGrafter"/>
</dbReference>
<dbReference type="Proteomes" id="UP000260351">
    <property type="component" value="Unassembled WGS sequence"/>
</dbReference>
<dbReference type="InterPro" id="IPR000362">
    <property type="entry name" value="Fumarate_lyase_fam"/>
</dbReference>
<keyword evidence="5 6" id="KW-0055">Arginine biosynthesis</keyword>
<dbReference type="PRINTS" id="PR00149">
    <property type="entry name" value="FUMRATELYASE"/>
</dbReference>
<dbReference type="PROSITE" id="PS00163">
    <property type="entry name" value="FUMARATE_LYASES"/>
    <property type="match status" value="1"/>
</dbReference>
<dbReference type="InterPro" id="IPR020557">
    <property type="entry name" value="Fumarate_lyase_CS"/>
</dbReference>
<proteinExistence type="inferred from homology"/>
<dbReference type="InterPro" id="IPR024083">
    <property type="entry name" value="Fumarase/histidase_N"/>
</dbReference>
<dbReference type="Pfam" id="PF00206">
    <property type="entry name" value="Lyase_1"/>
    <property type="match status" value="1"/>
</dbReference>
<keyword evidence="6" id="KW-0963">Cytoplasm</keyword>
<dbReference type="RefSeq" id="WP_116651126.1">
    <property type="nucleotide sequence ID" value="NZ_QUZK01000041.1"/>
</dbReference>
<dbReference type="InterPro" id="IPR008948">
    <property type="entry name" value="L-Aspartase-like"/>
</dbReference>
<evidence type="ECO:0000256" key="3">
    <source>
        <dbReference type="ARBA" id="ARBA00005552"/>
    </source>
</evidence>
<evidence type="ECO:0000256" key="1">
    <source>
        <dbReference type="ARBA" id="ARBA00000985"/>
    </source>
</evidence>
<protein>
    <recommendedName>
        <fullName evidence="4 6">Argininosuccinate lyase</fullName>
        <shortName evidence="6">ASAL</shortName>
        <ecNumber evidence="4 6">4.3.2.1</ecNumber>
    </recommendedName>
    <alternativeName>
        <fullName evidence="6">Arginosuccinase</fullName>
    </alternativeName>
</protein>
<dbReference type="NCBIfam" id="TIGR00838">
    <property type="entry name" value="argH"/>
    <property type="match status" value="1"/>
</dbReference>